<dbReference type="SUPFAM" id="SSF53850">
    <property type="entry name" value="Periplasmic binding protein-like II"/>
    <property type="match status" value="1"/>
</dbReference>
<dbReference type="Proteomes" id="UP000053051">
    <property type="component" value="Unassembled WGS sequence"/>
</dbReference>
<organism evidence="7 8">
    <name type="scientific">Richelia intracellularis HH01</name>
    <dbReference type="NCBI Taxonomy" id="1165094"/>
    <lineage>
        <taxon>Bacteria</taxon>
        <taxon>Bacillati</taxon>
        <taxon>Cyanobacteriota</taxon>
        <taxon>Cyanophyceae</taxon>
        <taxon>Nostocales</taxon>
        <taxon>Nostocaceae</taxon>
        <taxon>Richelia</taxon>
    </lineage>
</organism>
<feature type="binding site" evidence="5">
    <location>
        <position position="202"/>
    </location>
    <ligand>
        <name>molybdate</name>
        <dbReference type="ChEBI" id="CHEBI:36264"/>
    </ligand>
</feature>
<comment type="similarity">
    <text evidence="1">Belongs to the bacterial solute-binding protein ModA family.</text>
</comment>
<dbReference type="NCBIfam" id="TIGR01256">
    <property type="entry name" value="modA"/>
    <property type="match status" value="1"/>
</dbReference>
<feature type="binding site" evidence="5">
    <location>
        <position position="75"/>
    </location>
    <ligand>
        <name>molybdate</name>
        <dbReference type="ChEBI" id="CHEBI:36264"/>
    </ligand>
</feature>
<evidence type="ECO:0000256" key="4">
    <source>
        <dbReference type="ARBA" id="ARBA00022729"/>
    </source>
</evidence>
<dbReference type="PANTHER" id="PTHR30632">
    <property type="entry name" value="MOLYBDATE-BINDING PERIPLASMIC PROTEIN"/>
    <property type="match status" value="1"/>
</dbReference>
<dbReference type="EMBL" id="CAIY01000081">
    <property type="protein sequence ID" value="CCH68190.1"/>
    <property type="molecule type" value="Genomic_DNA"/>
</dbReference>
<dbReference type="InterPro" id="IPR005950">
    <property type="entry name" value="ModA"/>
</dbReference>
<keyword evidence="8" id="KW-1185">Reference proteome</keyword>
<comment type="caution">
    <text evidence="7">The sequence shown here is derived from an EMBL/GenBank/DDBJ whole genome shotgun (WGS) entry which is preliminary data.</text>
</comment>
<dbReference type="FunFam" id="3.40.190.10:FF:000035">
    <property type="entry name" value="Molybdate ABC transporter substrate-binding protein"/>
    <property type="match status" value="1"/>
</dbReference>
<dbReference type="InterPro" id="IPR050682">
    <property type="entry name" value="ModA/WtpA"/>
</dbReference>
<evidence type="ECO:0000256" key="1">
    <source>
        <dbReference type="ARBA" id="ARBA00009175"/>
    </source>
</evidence>
<dbReference type="GO" id="GO:0015689">
    <property type="term" value="P:molybdate ion transport"/>
    <property type="evidence" value="ECO:0007669"/>
    <property type="project" value="InterPro"/>
</dbReference>
<dbReference type="GO" id="GO:1901359">
    <property type="term" value="F:tungstate binding"/>
    <property type="evidence" value="ECO:0007669"/>
    <property type="project" value="UniProtKB-ARBA"/>
</dbReference>
<feature type="binding site" evidence="5">
    <location>
        <position position="47"/>
    </location>
    <ligand>
        <name>molybdate</name>
        <dbReference type="ChEBI" id="CHEBI:36264"/>
    </ligand>
</feature>
<dbReference type="Pfam" id="PF13531">
    <property type="entry name" value="SBP_bac_11"/>
    <property type="match status" value="1"/>
</dbReference>
<gene>
    <name evidence="7" type="ORF">RINTHH_20350</name>
</gene>
<evidence type="ECO:0000256" key="2">
    <source>
        <dbReference type="ARBA" id="ARBA00022505"/>
    </source>
</evidence>
<dbReference type="STRING" id="1165094.RINTHH_20350"/>
<feature type="binding site" evidence="5">
    <location>
        <position position="184"/>
    </location>
    <ligand>
        <name>molybdate</name>
        <dbReference type="ChEBI" id="CHEBI:36264"/>
    </ligand>
</feature>
<dbReference type="GO" id="GO:0030973">
    <property type="term" value="F:molybdate ion binding"/>
    <property type="evidence" value="ECO:0007669"/>
    <property type="project" value="UniProtKB-ARBA"/>
</dbReference>
<reference evidence="8" key="2">
    <citation type="submission" date="2016-01" db="EMBL/GenBank/DDBJ databases">
        <title>Diatom-associated endosymboitic cyanobacterium lacks core nitrogen metabolism enzymes.</title>
        <authorList>
            <person name="Hilton J.A."/>
            <person name="Foster R.A."/>
            <person name="Tripp H.J."/>
            <person name="Carter B.J."/>
            <person name="Zehr J.P."/>
            <person name="Villareal T.A."/>
        </authorList>
    </citation>
    <scope>NUCLEOTIDE SEQUENCE [LARGE SCALE GENOMIC DNA]</scope>
    <source>
        <strain evidence="8">HH01</strain>
    </source>
</reference>
<reference evidence="7 8" key="1">
    <citation type="submission" date="2012-05" db="EMBL/GenBank/DDBJ databases">
        <authorList>
            <person name="Hilton J."/>
        </authorList>
    </citation>
    <scope>NUCLEOTIDE SEQUENCE [LARGE SCALE GENOMIC DNA]</scope>
    <source>
        <strain evidence="7 8">HH01</strain>
    </source>
</reference>
<evidence type="ECO:0000313" key="8">
    <source>
        <dbReference type="Proteomes" id="UP000053051"/>
    </source>
</evidence>
<keyword evidence="2 5" id="KW-0500">Molybdenum</keyword>
<evidence type="ECO:0000256" key="6">
    <source>
        <dbReference type="SAM" id="SignalP"/>
    </source>
</evidence>
<dbReference type="OrthoDB" id="9785015at2"/>
<keyword evidence="3 5" id="KW-0479">Metal-binding</keyword>
<feature type="chain" id="PRO_5004019850" evidence="6">
    <location>
        <begin position="23"/>
        <end position="267"/>
    </location>
</feature>
<dbReference type="PROSITE" id="PS51257">
    <property type="entry name" value="PROKAR_LIPOPROTEIN"/>
    <property type="match status" value="1"/>
</dbReference>
<evidence type="ECO:0000256" key="5">
    <source>
        <dbReference type="PIRSR" id="PIRSR004846-1"/>
    </source>
</evidence>
<name>M1X396_9NOST</name>
<dbReference type="CDD" id="cd13537">
    <property type="entry name" value="PBP2_YvgL_like"/>
    <property type="match status" value="1"/>
</dbReference>
<keyword evidence="4 6" id="KW-0732">Signal</keyword>
<evidence type="ECO:0000256" key="3">
    <source>
        <dbReference type="ARBA" id="ARBA00022723"/>
    </source>
</evidence>
<protein>
    <submittedName>
        <fullName evidence="7">Molybdenum ABC transporter, periplasmic molybdenum-binding protein ModA (TC 3.A.1.8.1)</fullName>
    </submittedName>
</protein>
<dbReference type="PIRSF" id="PIRSF004846">
    <property type="entry name" value="ModA"/>
    <property type="match status" value="1"/>
</dbReference>
<dbReference type="PANTHER" id="PTHR30632:SF0">
    <property type="entry name" value="SULFATE-BINDING PROTEIN"/>
    <property type="match status" value="1"/>
</dbReference>
<dbReference type="GO" id="GO:0046872">
    <property type="term" value="F:metal ion binding"/>
    <property type="evidence" value="ECO:0007669"/>
    <property type="project" value="UniProtKB-KW"/>
</dbReference>
<sequence length="267" mass="29688">MRHRSIFYLLGLLSFSSTLVFACSLISNTNSSSINQSTNLTISAAASLKTAMEKIQYLYGHTKPRIKLIYNFGSSGSLQKQIEHGAPIDVFISAATDKMDALEKQGLLLENTRKNLLKNNIVLIVPKEKRIGIKSFRDLSSQSIRKIAMGEPKSVPIGHYAQQVLKNLKIFEKIKPKVVFARDVRQVLYYVETGNVDAGIVYASDMKVSKGVELVADVPVNSHSPVLYPVAAIKSTKNAKLARELIDFLFQETSGRIFKNYGFELAE</sequence>
<proteinExistence type="inferred from homology"/>
<dbReference type="AlphaFoldDB" id="M1X396"/>
<dbReference type="Gene3D" id="3.40.190.10">
    <property type="entry name" value="Periplasmic binding protein-like II"/>
    <property type="match status" value="2"/>
</dbReference>
<accession>M1X396</accession>
<evidence type="ECO:0000313" key="7">
    <source>
        <dbReference type="EMBL" id="CCH68190.1"/>
    </source>
</evidence>
<feature type="signal peptide" evidence="6">
    <location>
        <begin position="1"/>
        <end position="22"/>
    </location>
</feature>
<dbReference type="InterPro" id="IPR041879">
    <property type="entry name" value="YvgL-like_PBP2"/>
</dbReference>